<gene>
    <name evidence="3" type="ORF">ADIAG_00072</name>
</gene>
<sequence length="328" mass="35060">MKRSKGFTVKSERIARDFGENVATGAEQALDWVAPKVDTAVKWAVPRIEKGIETASPKIQDGLNWAAHELSETVAKVSPMIQDSLDRVGPRLSAAIDDATPRVQKAVDRATPALNEALGKAAPALNHARNVVINDYLPAANEKVGQAAQFTTRKLEQAKVPEALHQVTEKLTPSPEIIERVQNTANMAVGQVSKELEKAQKPAKKKKGWLIVAVIAAAATAGIAAWRASKPIDDPWKTPTPVEPTTVRASGPVETPASVEEVRDVVAASAQEAEVDQAEAANETIAETKENLSEKAEEISDPATSAKHKADEERAGSSTPKPGPRPKK</sequence>
<accession>M7MYD1</accession>
<organism evidence="3 4">
    <name type="scientific">Paeniglutamicibacter gangotriensis Lz1y</name>
    <dbReference type="NCBI Taxonomy" id="1276920"/>
    <lineage>
        <taxon>Bacteria</taxon>
        <taxon>Bacillati</taxon>
        <taxon>Actinomycetota</taxon>
        <taxon>Actinomycetes</taxon>
        <taxon>Micrococcales</taxon>
        <taxon>Micrococcaceae</taxon>
        <taxon>Paeniglutamicibacter</taxon>
    </lineage>
</organism>
<proteinExistence type="predicted"/>
<dbReference type="eggNOG" id="ENOG502ZG5Q">
    <property type="taxonomic scope" value="Bacteria"/>
</dbReference>
<dbReference type="Gene3D" id="1.20.120.20">
    <property type="entry name" value="Apolipoprotein"/>
    <property type="match status" value="1"/>
</dbReference>
<dbReference type="RefSeq" id="WP_007269281.1">
    <property type="nucleotide sequence ID" value="NZ_AOCK01000001.1"/>
</dbReference>
<dbReference type="STRING" id="1276920.ADIAG_00072"/>
<keyword evidence="2" id="KW-0812">Transmembrane</keyword>
<feature type="region of interest" description="Disordered" evidence="1">
    <location>
        <begin position="273"/>
        <end position="328"/>
    </location>
</feature>
<feature type="compositionally biased region" description="Basic and acidic residues" evidence="1">
    <location>
        <begin position="286"/>
        <end position="298"/>
    </location>
</feature>
<comment type="caution">
    <text evidence="3">The sequence shown here is derived from an EMBL/GenBank/DDBJ whole genome shotgun (WGS) entry which is preliminary data.</text>
</comment>
<dbReference type="Proteomes" id="UP000012015">
    <property type="component" value="Unassembled WGS sequence"/>
</dbReference>
<keyword evidence="2" id="KW-0472">Membrane</keyword>
<protein>
    <recommendedName>
        <fullName evidence="5">Apolipoprotein A1/A4/E domain protein</fullName>
    </recommendedName>
</protein>
<evidence type="ECO:0000256" key="1">
    <source>
        <dbReference type="SAM" id="MobiDB-lite"/>
    </source>
</evidence>
<evidence type="ECO:0000313" key="3">
    <source>
        <dbReference type="EMBL" id="EMR00067.1"/>
    </source>
</evidence>
<feature type="transmembrane region" description="Helical" evidence="2">
    <location>
        <begin position="208"/>
        <end position="226"/>
    </location>
</feature>
<feature type="region of interest" description="Disordered" evidence="1">
    <location>
        <begin position="231"/>
        <end position="258"/>
    </location>
</feature>
<reference evidence="3 4" key="1">
    <citation type="journal article" date="2013" name="Genome Announc.">
        <title>Draft Genome Sequence of Arthrobacter gangotriensis Strain Lz1yT, Isolated from a Penguin Rookery Soil Sample Collected in Antarctica, near the Indian Station Dakshin Gangotri.</title>
        <authorList>
            <person name="Shivaji S."/>
            <person name="Ara S."/>
            <person name="Bandi S."/>
            <person name="Singh A."/>
            <person name="Kumar Pinnaka A."/>
        </authorList>
    </citation>
    <scope>NUCLEOTIDE SEQUENCE [LARGE SCALE GENOMIC DNA]</scope>
    <source>
        <strain evidence="3 4">Lz1y</strain>
    </source>
</reference>
<evidence type="ECO:0008006" key="5">
    <source>
        <dbReference type="Google" id="ProtNLM"/>
    </source>
</evidence>
<dbReference type="EMBL" id="AOCK01000001">
    <property type="protein sequence ID" value="EMR00067.1"/>
    <property type="molecule type" value="Genomic_DNA"/>
</dbReference>
<name>M7MYD1_9MICC</name>
<dbReference type="PATRIC" id="fig|1276920.7.peg.71"/>
<evidence type="ECO:0000313" key="4">
    <source>
        <dbReference type="Proteomes" id="UP000012015"/>
    </source>
</evidence>
<dbReference type="AlphaFoldDB" id="M7MYD1"/>
<keyword evidence="4" id="KW-1185">Reference proteome</keyword>
<keyword evidence="2" id="KW-1133">Transmembrane helix</keyword>
<evidence type="ECO:0000256" key="2">
    <source>
        <dbReference type="SAM" id="Phobius"/>
    </source>
</evidence>